<name>A0A2P1P885_9RICK</name>
<dbReference type="Proteomes" id="UP000241762">
    <property type="component" value="Chromosome"/>
</dbReference>
<dbReference type="EMBL" id="CP027845">
    <property type="protein sequence ID" value="AVP87490.1"/>
    <property type="molecule type" value="Genomic_DNA"/>
</dbReference>
<comment type="subcellular location">
    <subcellularLocation>
        <location evidence="3 19">Cytoplasm</location>
    </subcellularLocation>
</comment>
<dbReference type="AlphaFoldDB" id="A0A2P1P885"/>
<dbReference type="GO" id="GO:0071949">
    <property type="term" value="F:FAD binding"/>
    <property type="evidence" value="ECO:0007669"/>
    <property type="project" value="InterPro"/>
</dbReference>
<dbReference type="InterPro" id="IPR036318">
    <property type="entry name" value="FAD-bd_PCMH-like_sf"/>
</dbReference>
<dbReference type="GO" id="GO:0008360">
    <property type="term" value="P:regulation of cell shape"/>
    <property type="evidence" value="ECO:0007669"/>
    <property type="project" value="UniProtKB-KW"/>
</dbReference>
<protein>
    <recommendedName>
        <fullName evidence="6 19">UDP-N-acetylenolpyruvoylglucosamine reductase</fullName>
        <ecNumber evidence="5 19">1.3.1.98</ecNumber>
    </recommendedName>
    <alternativeName>
        <fullName evidence="17 19">UDP-N-acetylmuramate dehydrogenase</fullName>
    </alternativeName>
</protein>
<dbReference type="OrthoDB" id="9804753at2"/>
<dbReference type="InterPro" id="IPR006094">
    <property type="entry name" value="Oxid_FAD_bind_N"/>
</dbReference>
<dbReference type="PROSITE" id="PS51387">
    <property type="entry name" value="FAD_PCMH"/>
    <property type="match status" value="1"/>
</dbReference>
<evidence type="ECO:0000256" key="18">
    <source>
        <dbReference type="ARBA" id="ARBA00048914"/>
    </source>
</evidence>
<feature type="active site" evidence="19">
    <location>
        <position position="293"/>
    </location>
</feature>
<evidence type="ECO:0000256" key="13">
    <source>
        <dbReference type="ARBA" id="ARBA00022984"/>
    </source>
</evidence>
<keyword evidence="15 19" id="KW-0131">Cell cycle</keyword>
<dbReference type="GO" id="GO:0005829">
    <property type="term" value="C:cytosol"/>
    <property type="evidence" value="ECO:0007669"/>
    <property type="project" value="TreeGrafter"/>
</dbReference>
<keyword evidence="10 19" id="KW-0274">FAD</keyword>
<evidence type="ECO:0000256" key="8">
    <source>
        <dbReference type="ARBA" id="ARBA00022618"/>
    </source>
</evidence>
<evidence type="ECO:0000256" key="7">
    <source>
        <dbReference type="ARBA" id="ARBA00022490"/>
    </source>
</evidence>
<dbReference type="InterPro" id="IPR016166">
    <property type="entry name" value="FAD-bd_PCMH"/>
</dbReference>
<dbReference type="InterPro" id="IPR003170">
    <property type="entry name" value="MurB"/>
</dbReference>
<dbReference type="Gene3D" id="3.30.465.10">
    <property type="match status" value="1"/>
</dbReference>
<evidence type="ECO:0000256" key="17">
    <source>
        <dbReference type="ARBA" id="ARBA00031026"/>
    </source>
</evidence>
<keyword evidence="22" id="KW-1185">Reference proteome</keyword>
<evidence type="ECO:0000256" key="14">
    <source>
        <dbReference type="ARBA" id="ARBA00023002"/>
    </source>
</evidence>
<sequence length="300" mass="32699">MDLGIFKDCKGTLKFGYSLAHLTWLKVGGKAEIFYKPSNLQDLQTFLSALPTNYELNTIGAGSNLLIRDKGVKGAVIKLGPAFNYVRHEGDSLIAGAGTLNSSLVHFCLEHQIGGFEFLAGIPGSIGGGISMNAGAYSKEFKDIISSVIAVKRDGSLAIFTNEQMGFKYRSHSISQPLVFAEARFKVPENAIGVSPDIIKAKIDQINTTRKLSQPINQKTAGSTFKNPTPEKAWQLIDEVGMRGFTIGGAQISDMHCNFLINLGNATAKDLEEVAEAAQEKVYRKKGIRLEWEVKRLGEK</sequence>
<accession>A0A2P1P885</accession>
<dbReference type="InterPro" id="IPR036635">
    <property type="entry name" value="MurB_C_sf"/>
</dbReference>
<feature type="active site" description="Proton donor" evidence="19">
    <location>
        <position position="223"/>
    </location>
</feature>
<evidence type="ECO:0000256" key="15">
    <source>
        <dbReference type="ARBA" id="ARBA00023306"/>
    </source>
</evidence>
<feature type="domain" description="FAD-binding PCMH-type" evidence="20">
    <location>
        <begin position="26"/>
        <end position="190"/>
    </location>
</feature>
<evidence type="ECO:0000256" key="9">
    <source>
        <dbReference type="ARBA" id="ARBA00022630"/>
    </source>
</evidence>
<dbReference type="PANTHER" id="PTHR21071:SF4">
    <property type="entry name" value="UDP-N-ACETYLENOLPYRUVOYLGLUCOSAMINE REDUCTASE"/>
    <property type="match status" value="1"/>
</dbReference>
<dbReference type="Pfam" id="PF02873">
    <property type="entry name" value="MurB_C"/>
    <property type="match status" value="1"/>
</dbReference>
<evidence type="ECO:0000256" key="16">
    <source>
        <dbReference type="ARBA" id="ARBA00023316"/>
    </source>
</evidence>
<keyword evidence="12 19" id="KW-0133">Cell shape</keyword>
<dbReference type="GO" id="GO:0071555">
    <property type="term" value="P:cell wall organization"/>
    <property type="evidence" value="ECO:0007669"/>
    <property type="project" value="UniProtKB-KW"/>
</dbReference>
<dbReference type="SUPFAM" id="SSF56194">
    <property type="entry name" value="Uridine diphospho-N-Acetylenolpyruvylglucosamine reductase, MurB, C-terminal domain"/>
    <property type="match status" value="1"/>
</dbReference>
<dbReference type="InterPro" id="IPR011601">
    <property type="entry name" value="MurB_C"/>
</dbReference>
<dbReference type="Pfam" id="PF01565">
    <property type="entry name" value="FAD_binding_4"/>
    <property type="match status" value="1"/>
</dbReference>
<reference evidence="21 22" key="1">
    <citation type="submission" date="2018-03" db="EMBL/GenBank/DDBJ databases">
        <title>A gene transfer event suggests a long-term partnership between eustigmatophyte algae and a novel lineage of endosymbiotic bacteria.</title>
        <authorList>
            <person name="Yurchenko T."/>
            <person name="Sevcikova T."/>
            <person name="Pribyl P."/>
            <person name="El Karkouri K."/>
            <person name="Klimes V."/>
            <person name="Amaral R."/>
            <person name="Zbrankova V."/>
            <person name="Kim E."/>
            <person name="Raoult D."/>
            <person name="Santos L.M.A."/>
            <person name="Elias M."/>
        </authorList>
    </citation>
    <scope>NUCLEOTIDE SEQUENCE [LARGE SCALE GENOMIC DNA]</scope>
    <source>
        <strain evidence="21">CCALA 838</strain>
    </source>
</reference>
<dbReference type="InterPro" id="IPR016167">
    <property type="entry name" value="FAD-bd_PCMH_sub1"/>
</dbReference>
<dbReference type="Gene3D" id="3.30.43.10">
    <property type="entry name" value="Uridine Diphospho-n-acetylenolpyruvylglucosamine Reductase, domain 2"/>
    <property type="match status" value="1"/>
</dbReference>
<evidence type="ECO:0000256" key="19">
    <source>
        <dbReference type="HAMAP-Rule" id="MF_00037"/>
    </source>
</evidence>
<dbReference type="InterPro" id="IPR016169">
    <property type="entry name" value="FAD-bd_PCMH_sub2"/>
</dbReference>
<comment type="cofactor">
    <cofactor evidence="1 19">
        <name>FAD</name>
        <dbReference type="ChEBI" id="CHEBI:57692"/>
    </cofactor>
</comment>
<dbReference type="SUPFAM" id="SSF56176">
    <property type="entry name" value="FAD-binding/transporter-associated domain-like"/>
    <property type="match status" value="1"/>
</dbReference>
<comment type="function">
    <text evidence="2 19">Cell wall formation.</text>
</comment>
<evidence type="ECO:0000313" key="22">
    <source>
        <dbReference type="Proteomes" id="UP000241762"/>
    </source>
</evidence>
<comment type="pathway">
    <text evidence="4 19">Cell wall biogenesis; peptidoglycan biosynthesis.</text>
</comment>
<dbReference type="NCBIfam" id="TIGR00179">
    <property type="entry name" value="murB"/>
    <property type="match status" value="1"/>
</dbReference>
<dbReference type="RefSeq" id="WP_106874351.1">
    <property type="nucleotide sequence ID" value="NZ_CP027845.1"/>
</dbReference>
<evidence type="ECO:0000256" key="4">
    <source>
        <dbReference type="ARBA" id="ARBA00004752"/>
    </source>
</evidence>
<keyword evidence="16 19" id="KW-0961">Cell wall biogenesis/degradation</keyword>
<evidence type="ECO:0000256" key="2">
    <source>
        <dbReference type="ARBA" id="ARBA00003921"/>
    </source>
</evidence>
<dbReference type="GO" id="GO:0051301">
    <property type="term" value="P:cell division"/>
    <property type="evidence" value="ECO:0007669"/>
    <property type="project" value="UniProtKB-KW"/>
</dbReference>
<evidence type="ECO:0000259" key="20">
    <source>
        <dbReference type="PROSITE" id="PS51387"/>
    </source>
</evidence>
<comment type="catalytic activity">
    <reaction evidence="18 19">
        <text>UDP-N-acetyl-alpha-D-muramate + NADP(+) = UDP-N-acetyl-3-O-(1-carboxyvinyl)-alpha-D-glucosamine + NADPH + H(+)</text>
        <dbReference type="Rhea" id="RHEA:12248"/>
        <dbReference type="ChEBI" id="CHEBI:15378"/>
        <dbReference type="ChEBI" id="CHEBI:57783"/>
        <dbReference type="ChEBI" id="CHEBI:58349"/>
        <dbReference type="ChEBI" id="CHEBI:68483"/>
        <dbReference type="ChEBI" id="CHEBI:70757"/>
        <dbReference type="EC" id="1.3.1.98"/>
    </reaction>
</comment>
<evidence type="ECO:0000256" key="10">
    <source>
        <dbReference type="ARBA" id="ARBA00022827"/>
    </source>
</evidence>
<keyword evidence="7 19" id="KW-0963">Cytoplasm</keyword>
<dbReference type="Gene3D" id="3.90.78.10">
    <property type="entry name" value="UDP-N-acetylenolpyruvoylglucosamine reductase, C-terminal domain"/>
    <property type="match status" value="1"/>
</dbReference>
<dbReference type="UniPathway" id="UPA00219"/>
<evidence type="ECO:0000256" key="11">
    <source>
        <dbReference type="ARBA" id="ARBA00022857"/>
    </source>
</evidence>
<keyword evidence="9 19" id="KW-0285">Flavoprotein</keyword>
<keyword evidence="8 19" id="KW-0132">Cell division</keyword>
<keyword evidence="11 19" id="KW-0521">NADP</keyword>
<evidence type="ECO:0000256" key="1">
    <source>
        <dbReference type="ARBA" id="ARBA00001974"/>
    </source>
</evidence>
<feature type="active site" evidence="19">
    <location>
        <position position="170"/>
    </location>
</feature>
<keyword evidence="14 19" id="KW-0560">Oxidoreductase</keyword>
<dbReference type="GO" id="GO:0008762">
    <property type="term" value="F:UDP-N-acetylmuramate dehydrogenase activity"/>
    <property type="evidence" value="ECO:0007669"/>
    <property type="project" value="UniProtKB-UniRule"/>
</dbReference>
<evidence type="ECO:0000313" key="21">
    <source>
        <dbReference type="EMBL" id="AVP87490.1"/>
    </source>
</evidence>
<dbReference type="EC" id="1.3.1.98" evidence="5 19"/>
<dbReference type="KEGG" id="ptc:phytr_5450"/>
<dbReference type="GO" id="GO:0009252">
    <property type="term" value="P:peptidoglycan biosynthetic process"/>
    <property type="evidence" value="ECO:0007669"/>
    <property type="project" value="UniProtKB-UniRule"/>
</dbReference>
<dbReference type="NCBIfam" id="NF010480">
    <property type="entry name" value="PRK13905.1"/>
    <property type="match status" value="1"/>
</dbReference>
<evidence type="ECO:0000256" key="12">
    <source>
        <dbReference type="ARBA" id="ARBA00022960"/>
    </source>
</evidence>
<organism evidence="21 22">
    <name type="scientific">Candidatus Phycorickettsia trachydisci</name>
    <dbReference type="NCBI Taxonomy" id="2115978"/>
    <lineage>
        <taxon>Bacteria</taxon>
        <taxon>Pseudomonadati</taxon>
        <taxon>Pseudomonadota</taxon>
        <taxon>Alphaproteobacteria</taxon>
        <taxon>Rickettsiales</taxon>
        <taxon>Rickettsiaceae</taxon>
        <taxon>Candidatus Phycorickettsia</taxon>
    </lineage>
</organism>
<dbReference type="PANTHER" id="PTHR21071">
    <property type="entry name" value="UDP-N-ACETYLENOLPYRUVOYLGLUCOSAMINE REDUCTASE"/>
    <property type="match status" value="1"/>
</dbReference>
<evidence type="ECO:0000256" key="5">
    <source>
        <dbReference type="ARBA" id="ARBA00012518"/>
    </source>
</evidence>
<evidence type="ECO:0000256" key="3">
    <source>
        <dbReference type="ARBA" id="ARBA00004496"/>
    </source>
</evidence>
<comment type="similarity">
    <text evidence="19">Belongs to the MurB family.</text>
</comment>
<evidence type="ECO:0000256" key="6">
    <source>
        <dbReference type="ARBA" id="ARBA00015188"/>
    </source>
</evidence>
<keyword evidence="13 19" id="KW-0573">Peptidoglycan synthesis</keyword>
<proteinExistence type="inferred from homology"/>
<dbReference type="HAMAP" id="MF_00037">
    <property type="entry name" value="MurB"/>
    <property type="match status" value="1"/>
</dbReference>
<gene>
    <name evidence="19" type="primary">murB</name>
    <name evidence="21" type="ORF">phytr_5450</name>
</gene>